<dbReference type="AlphaFoldDB" id="A0A9P7GRU2"/>
<dbReference type="EMBL" id="JAGPUO010000036">
    <property type="protein sequence ID" value="KAG5655088.1"/>
    <property type="molecule type" value="Genomic_DNA"/>
</dbReference>
<sequence length="550" mass="60695">MSGLERWYTRGGRLEPVLLAKNGKSRYAPVSALNSYILTSMQCDQQIPSCKRCIRLFGQCPGYPDPWLLTLRRQDARAAEMVCTRVEKSRRRRTEQGGVIDIPLVRTLDISAETASVHKFYADYITESGATFLELIGNEHASRSTQCLSAALGATAMASSSRQLCQSGLMSRAREAYGKAVREIRLAIRDNTLTDQDSVLISMFVLGLFQTVAAEFAPQQSPKTEPGCHPHARGALALLRYRAEHQLLNSVDRKLLALFRQIRLMDLFTTSRNIPLLWFELDAFVNSLEHVPNIEPLIRRAVDYKVLFLSIDLGMSAPEIGRIQGIQVPELIWSGLSLAQDLDEAAAEIVYVDGVGIPSASFNGFITISSATNAAIASELDETDKINTIMMVQQILVLFAISAAAADMEFLADTGRYGPSSEVIHAFYNQYPTAGANYPDRLIDVQSVVIDSLDRLWIPDTGRALTKEGLLVQSSCGGPKIVGVNLTTNEVFQTILFPRHVAYPDSYIDDLRLDFRPELTEMGKRVAYITDTSPAGHSGIIIVDLGTGER</sequence>
<dbReference type="GO" id="GO:0005576">
    <property type="term" value="C:extracellular region"/>
    <property type="evidence" value="ECO:0007669"/>
    <property type="project" value="UniProtKB-SubCell"/>
</dbReference>
<evidence type="ECO:0000256" key="1">
    <source>
        <dbReference type="ARBA" id="ARBA00004613"/>
    </source>
</evidence>
<name>A0A9P7GRU2_9HYPO</name>
<dbReference type="Gene3D" id="2.120.10.30">
    <property type="entry name" value="TolB, C-terminal domain"/>
    <property type="match status" value="1"/>
</dbReference>
<dbReference type="Pfam" id="PF11951">
    <property type="entry name" value="Fungal_trans_2"/>
    <property type="match status" value="1"/>
</dbReference>
<evidence type="ECO:0000256" key="2">
    <source>
        <dbReference type="ARBA" id="ARBA00009127"/>
    </source>
</evidence>
<keyword evidence="3" id="KW-0964">Secreted</keyword>
<evidence type="ECO:0000256" key="3">
    <source>
        <dbReference type="ARBA" id="ARBA00022525"/>
    </source>
</evidence>
<dbReference type="InterPro" id="IPR011042">
    <property type="entry name" value="6-blade_b-propeller_TolB-like"/>
</dbReference>
<dbReference type="InterPro" id="IPR017996">
    <property type="entry name" value="MRJP/yellow-related"/>
</dbReference>
<comment type="caution">
    <text evidence="5">The sequence shown here is derived from an EMBL/GenBank/DDBJ whole genome shotgun (WGS) entry which is preliminary data.</text>
</comment>
<dbReference type="InterPro" id="IPR021858">
    <property type="entry name" value="Fun_TF"/>
</dbReference>
<dbReference type="Pfam" id="PF03022">
    <property type="entry name" value="MRJP"/>
    <property type="match status" value="1"/>
</dbReference>
<dbReference type="InterPro" id="IPR053175">
    <property type="entry name" value="DHMBA_Reg_Transcription_Factor"/>
</dbReference>
<accession>A0A9P7GRU2</accession>
<organism evidence="5 6">
    <name type="scientific">Fusarium avenaceum</name>
    <dbReference type="NCBI Taxonomy" id="40199"/>
    <lineage>
        <taxon>Eukaryota</taxon>
        <taxon>Fungi</taxon>
        <taxon>Dikarya</taxon>
        <taxon>Ascomycota</taxon>
        <taxon>Pezizomycotina</taxon>
        <taxon>Sordariomycetes</taxon>
        <taxon>Hypocreomycetidae</taxon>
        <taxon>Hypocreales</taxon>
        <taxon>Nectriaceae</taxon>
        <taxon>Fusarium</taxon>
        <taxon>Fusarium tricinctum species complex</taxon>
    </lineage>
</organism>
<keyword evidence="6" id="KW-1185">Reference proteome</keyword>
<evidence type="ECO:0000313" key="6">
    <source>
        <dbReference type="Proteomes" id="UP000782241"/>
    </source>
</evidence>
<proteinExistence type="inferred from homology"/>
<evidence type="ECO:0000256" key="4">
    <source>
        <dbReference type="ARBA" id="ARBA00023242"/>
    </source>
</evidence>
<evidence type="ECO:0000313" key="5">
    <source>
        <dbReference type="EMBL" id="KAG5655088.1"/>
    </source>
</evidence>
<dbReference type="Proteomes" id="UP000782241">
    <property type="component" value="Unassembled WGS sequence"/>
</dbReference>
<dbReference type="PANTHER" id="PTHR38791">
    <property type="entry name" value="ZN(II)2CYS6 TRANSCRIPTION FACTOR (EUROFUNG)-RELATED-RELATED"/>
    <property type="match status" value="1"/>
</dbReference>
<keyword evidence="4" id="KW-0539">Nucleus</keyword>
<gene>
    <name evidence="5" type="ORF">KAF25_000211</name>
</gene>
<comment type="subcellular location">
    <subcellularLocation>
        <location evidence="1">Secreted</location>
    </subcellularLocation>
</comment>
<reference evidence="5" key="1">
    <citation type="submission" date="2021-04" db="EMBL/GenBank/DDBJ databases">
        <title>Draft genome of Fusarium avenaceum strain F156N33, isolated from an atmospheric sample in Virginia.</title>
        <authorList>
            <person name="Yang S."/>
            <person name="Vinatzer B.A."/>
            <person name="Coleman J."/>
        </authorList>
    </citation>
    <scope>NUCLEOTIDE SEQUENCE</scope>
    <source>
        <strain evidence="5">F156N33</strain>
    </source>
</reference>
<comment type="similarity">
    <text evidence="2">Belongs to the major royal jelly protein family.</text>
</comment>
<protein>
    <submittedName>
        <fullName evidence="5">Uncharacterized protein</fullName>
    </submittedName>
</protein>